<sequence>MSVPTSQPTNRRRFGRAATVVSITIALVLSLAVVAIVRGDRPQVDGGETALSPRATPKIVTVSDPEPVELGMRFSSARDGTVDSMRFYKGPENTGTHTGSLWDESGSLLARTTFTDESPSGWQTAQFRTPVPIRAGKSYVVSYYSPAGQYSADAQGFDSALARGNLSMPAGAGVYTYGGGFPEDNHLNANYFVDIHFTEGEVPSSPAPRQATTTPRANSDKTLPLPRIPWEGGPSYWKQFPAADAAGWDEPDFFPILAWFNSFSNDEEVQYDKTLGINTYSGMWEGTPYSLFENNGVFWIGGPLNDTFSESSKNWVGNFLDDEVDGRFTPEQGRDRLQKSVDENAGNGRFNYANFTQMVMGTDLPTSDAEAFINDYTDVVSIDMYWYTIPYCSLLPYRDVYITPVKQSNCRTASSYGKTMESLRTRDAADGKLQPMWQWIENLNGGPGGGEFTAHITGGQLQGAVMNSLIHEARGIAYFNQSLNGPCQSGNVFRQSQVVENFCGAEQIEAAKTINTRIAELAPVLNSQSYDYSFGAGTDTMLKTHDGDAYIFAMIDGKTQPGERTFTVPPGVTGTTLDVLFEDRTIEVDSSGRFTDTFADEYSYHIYRVAQ</sequence>
<comment type="caution">
    <text evidence="4">The sequence shown here is derived from an EMBL/GenBank/DDBJ whole genome shotgun (WGS) entry which is preliminary data.</text>
</comment>
<evidence type="ECO:0000259" key="3">
    <source>
        <dbReference type="Pfam" id="PF13313"/>
    </source>
</evidence>
<feature type="region of interest" description="Disordered" evidence="1">
    <location>
        <begin position="202"/>
        <end position="225"/>
    </location>
</feature>
<keyword evidence="2" id="KW-1133">Transmembrane helix</keyword>
<dbReference type="EMBL" id="RCWJ01000002">
    <property type="protein sequence ID" value="RLQ84577.1"/>
    <property type="molecule type" value="Genomic_DNA"/>
</dbReference>
<dbReference type="RefSeq" id="WP_121659622.1">
    <property type="nucleotide sequence ID" value="NZ_BMEK01000002.1"/>
</dbReference>
<gene>
    <name evidence="4" type="ORF">D9V28_10455</name>
</gene>
<evidence type="ECO:0000256" key="2">
    <source>
        <dbReference type="SAM" id="Phobius"/>
    </source>
</evidence>
<feature type="transmembrane region" description="Helical" evidence="2">
    <location>
        <begin position="17"/>
        <end position="37"/>
    </location>
</feature>
<dbReference type="OrthoDB" id="505641at2"/>
<dbReference type="Proteomes" id="UP000282460">
    <property type="component" value="Unassembled WGS sequence"/>
</dbReference>
<name>A0A3L7J216_9MICO</name>
<organism evidence="4 5">
    <name type="scientific">Mycetocola zhadangensis</name>
    <dbReference type="NCBI Taxonomy" id="1164595"/>
    <lineage>
        <taxon>Bacteria</taxon>
        <taxon>Bacillati</taxon>
        <taxon>Actinomycetota</taxon>
        <taxon>Actinomycetes</taxon>
        <taxon>Micrococcales</taxon>
        <taxon>Microbacteriaceae</taxon>
        <taxon>Mycetocola</taxon>
    </lineage>
</organism>
<keyword evidence="2" id="KW-0472">Membrane</keyword>
<keyword evidence="2" id="KW-0812">Transmembrane</keyword>
<dbReference type="InterPro" id="IPR025141">
    <property type="entry name" value="DUF4082"/>
</dbReference>
<dbReference type="Pfam" id="PF13313">
    <property type="entry name" value="DUF4082"/>
    <property type="match status" value="1"/>
</dbReference>
<evidence type="ECO:0000313" key="4">
    <source>
        <dbReference type="EMBL" id="RLQ84577.1"/>
    </source>
</evidence>
<feature type="domain" description="DUF4082" evidence="3">
    <location>
        <begin position="55"/>
        <end position="193"/>
    </location>
</feature>
<reference evidence="4 5" key="1">
    <citation type="submission" date="2018-10" db="EMBL/GenBank/DDBJ databases">
        <authorList>
            <person name="Li J."/>
        </authorList>
    </citation>
    <scope>NUCLEOTIDE SEQUENCE [LARGE SCALE GENOMIC DNA]</scope>
    <source>
        <strain evidence="4 5">ZD1-4</strain>
    </source>
</reference>
<dbReference type="AlphaFoldDB" id="A0A3L7J216"/>
<proteinExistence type="predicted"/>
<evidence type="ECO:0000313" key="5">
    <source>
        <dbReference type="Proteomes" id="UP000282460"/>
    </source>
</evidence>
<keyword evidence="5" id="KW-1185">Reference proteome</keyword>
<accession>A0A3L7J216</accession>
<feature type="compositionally biased region" description="Polar residues" evidence="1">
    <location>
        <begin position="210"/>
        <end position="221"/>
    </location>
</feature>
<evidence type="ECO:0000256" key="1">
    <source>
        <dbReference type="SAM" id="MobiDB-lite"/>
    </source>
</evidence>
<protein>
    <submittedName>
        <fullName evidence="4">DUF4082 domain-containing protein</fullName>
    </submittedName>
</protein>